<dbReference type="OrthoDB" id="9803050at2"/>
<dbReference type="GO" id="GO:0044718">
    <property type="term" value="P:siderophore transmembrane transport"/>
    <property type="evidence" value="ECO:0007669"/>
    <property type="project" value="TreeGrafter"/>
</dbReference>
<dbReference type="PANTHER" id="PTHR30069">
    <property type="entry name" value="TONB-DEPENDENT OUTER MEMBRANE RECEPTOR"/>
    <property type="match status" value="1"/>
</dbReference>
<dbReference type="EMBL" id="PDLO01000001">
    <property type="protein sequence ID" value="PHL00154.1"/>
    <property type="molecule type" value="Genomic_DNA"/>
</dbReference>
<dbReference type="InterPro" id="IPR037066">
    <property type="entry name" value="Plug_dom_sf"/>
</dbReference>
<dbReference type="SUPFAM" id="SSF56935">
    <property type="entry name" value="Porins"/>
    <property type="match status" value="1"/>
</dbReference>
<dbReference type="Gene3D" id="2.170.130.10">
    <property type="entry name" value="TonB-dependent receptor, plug domain"/>
    <property type="match status" value="1"/>
</dbReference>
<dbReference type="GO" id="GO:0015344">
    <property type="term" value="F:siderophore uptake transmembrane transporter activity"/>
    <property type="evidence" value="ECO:0007669"/>
    <property type="project" value="TreeGrafter"/>
</dbReference>
<feature type="domain" description="TonB-dependent receptor plug" evidence="3">
    <location>
        <begin position="226"/>
        <end position="297"/>
    </location>
</feature>
<evidence type="ECO:0000313" key="5">
    <source>
        <dbReference type="Proteomes" id="UP000226437"/>
    </source>
</evidence>
<keyword evidence="5" id="KW-1185">Reference proteome</keyword>
<dbReference type="PANTHER" id="PTHR30069:SF29">
    <property type="entry name" value="HEMOGLOBIN AND HEMOGLOBIN-HAPTOGLOBIN-BINDING PROTEIN 1-RELATED"/>
    <property type="match status" value="1"/>
</dbReference>
<feature type="chain" id="PRO_5013645893" description="TonB-dependent receptor plug domain-containing protein" evidence="2">
    <location>
        <begin position="21"/>
        <end position="858"/>
    </location>
</feature>
<organism evidence="4 5">
    <name type="scientific">Neolewinella marina</name>
    <dbReference type="NCBI Taxonomy" id="438751"/>
    <lineage>
        <taxon>Bacteria</taxon>
        <taxon>Pseudomonadati</taxon>
        <taxon>Bacteroidota</taxon>
        <taxon>Saprospiria</taxon>
        <taxon>Saprospirales</taxon>
        <taxon>Lewinellaceae</taxon>
        <taxon>Neolewinella</taxon>
    </lineage>
</organism>
<evidence type="ECO:0000256" key="2">
    <source>
        <dbReference type="SAM" id="SignalP"/>
    </source>
</evidence>
<dbReference type="InterPro" id="IPR039426">
    <property type="entry name" value="TonB-dep_rcpt-like"/>
</dbReference>
<proteinExistence type="predicted"/>
<reference evidence="4 5" key="1">
    <citation type="submission" date="2017-10" db="EMBL/GenBank/DDBJ databases">
        <title>The draft genome sequence of Lewinella marina KCTC 32374.</title>
        <authorList>
            <person name="Wang K."/>
        </authorList>
    </citation>
    <scope>NUCLEOTIDE SEQUENCE [LARGE SCALE GENOMIC DNA]</scope>
    <source>
        <strain evidence="4 5">MKG-38</strain>
    </source>
</reference>
<protein>
    <recommendedName>
        <fullName evidence="3">TonB-dependent receptor plug domain-containing protein</fullName>
    </recommendedName>
</protein>
<dbReference type="RefSeq" id="WP_099105133.1">
    <property type="nucleotide sequence ID" value="NZ_JAATJF010000001.1"/>
</dbReference>
<evidence type="ECO:0000256" key="1">
    <source>
        <dbReference type="ARBA" id="ARBA00022729"/>
    </source>
</evidence>
<comment type="caution">
    <text evidence="4">The sequence shown here is derived from an EMBL/GenBank/DDBJ whole genome shotgun (WGS) entry which is preliminary data.</text>
</comment>
<accession>A0A2G0CJK5</accession>
<name>A0A2G0CJK5_9BACT</name>
<evidence type="ECO:0000313" key="4">
    <source>
        <dbReference type="EMBL" id="PHL00154.1"/>
    </source>
</evidence>
<evidence type="ECO:0000259" key="3">
    <source>
        <dbReference type="Pfam" id="PF07715"/>
    </source>
</evidence>
<keyword evidence="1 2" id="KW-0732">Signal</keyword>
<feature type="signal peptide" evidence="2">
    <location>
        <begin position="1"/>
        <end position="20"/>
    </location>
</feature>
<gene>
    <name evidence="4" type="ORF">CGL56_03695</name>
</gene>
<dbReference type="AlphaFoldDB" id="A0A2G0CJK5"/>
<dbReference type="Proteomes" id="UP000226437">
    <property type="component" value="Unassembled WGS sequence"/>
</dbReference>
<dbReference type="InterPro" id="IPR012910">
    <property type="entry name" value="Plug_dom"/>
</dbReference>
<dbReference type="Pfam" id="PF07715">
    <property type="entry name" value="Plug"/>
    <property type="match status" value="1"/>
</dbReference>
<sequence>MRYALWSLLVLLLGTTPLRAQQRAELSITANWSDEPLPRVLAELERDYGIPFSYLDATVAGKVVNCQLVEAGWDELAHCLFTLHGVQARRTAGGAVNLVPDPYHRFCLRVTDLQGEALPFVTLSDPAGGWVTYSDGDGFYAGHVRADSLRVEFLGYAPVSVGPAGPECQEVKLQPAGIELAQVTVRDYLSPGVSTTVDGRQVVIQPASTPPLPGFTEGELYRWISLLPGVSNRGESAGDLSIRGGARDQNLILWDGIPVYAPGHYFGMISHFEPGLVEEVRLQRGHATAGYGGRLSGVVEMETDAAPAPGLVGGAAANLLYGSAYLKTPLAAGRSDLQLAARRSLHGWLGGPTYQSYREQVFQRQADDTRLRGFRRPVTNEETAGFGEFNGRYLQRINPATTLTASAYRQHNDYRYAEEGGYAVTYLTDALESRNHGLGLSLHHRRPSTGSEWRWELTRSRFTNAGHYRFREFRVGSEDSLSTHIAETSLRGEYATDLAGGRLTVGTQAQHLDNGYRISRSNRLLAISREDERTARTTILSPYAEYRRSLGRSAEVRLGLRVPYYGPTGRGYAEPRLSGYYRLGPNWQARVAYGTNHQYVAEVAELNAYRISTRATLWTLADDQRVPLSTGRESSLGLTGRHHGWSFDVEAYHKRAEGLPSINQLPTVAGPLIQRLASRSSGLDLLLERRWYHYAAWGRYSLSRTDWRLDRKGSAFFSANNDQRHQLQLMLSRSLDRWDLAAGWQYRTGQRYTALSLIQEQDGKRRLAAADINAARLPDYHRLDLTLRYRCFAPARQSGLRATLELSLLNVYGRENLLERGYRAREGASDGADGVVLEAADRVGLGFTPNFGARIVWD</sequence>